<keyword evidence="1" id="KW-0808">Transferase</keyword>
<proteinExistence type="predicted"/>
<protein>
    <submittedName>
        <fullName evidence="1">GNAT family N-acetyltransferase</fullName>
    </submittedName>
</protein>
<dbReference type="KEGG" id="bcad:DBX24_03275"/>
<dbReference type="EMBL" id="CP029149">
    <property type="protein sequence ID" value="QHN64985.1"/>
    <property type="molecule type" value="Genomic_DNA"/>
</dbReference>
<dbReference type="InterPro" id="IPR016181">
    <property type="entry name" value="Acyl_CoA_acyltransferase"/>
</dbReference>
<gene>
    <name evidence="1" type="ORF">DBX24_03275</name>
</gene>
<organism evidence="1 2">
    <name type="scientific">Bergeyella cardium</name>
    <dbReference type="NCBI Taxonomy" id="1585976"/>
    <lineage>
        <taxon>Bacteria</taxon>
        <taxon>Pseudomonadati</taxon>
        <taxon>Bacteroidota</taxon>
        <taxon>Flavobacteriia</taxon>
        <taxon>Flavobacteriales</taxon>
        <taxon>Weeksellaceae</taxon>
        <taxon>Bergeyella</taxon>
    </lineage>
</organism>
<dbReference type="GO" id="GO:0016740">
    <property type="term" value="F:transferase activity"/>
    <property type="evidence" value="ECO:0007669"/>
    <property type="project" value="UniProtKB-KW"/>
</dbReference>
<dbReference type="Gene3D" id="3.40.630.30">
    <property type="match status" value="1"/>
</dbReference>
<dbReference type="Proteomes" id="UP000464318">
    <property type="component" value="Chromosome"/>
</dbReference>
<dbReference type="AlphaFoldDB" id="A0A6P1QTG8"/>
<name>A0A6P1QTG8_9FLAO</name>
<dbReference type="Pfam" id="PF13480">
    <property type="entry name" value="Acetyltransf_6"/>
    <property type="match status" value="1"/>
</dbReference>
<accession>A0A6P1QTG8</accession>
<sequence length="328" mass="38970">MMKSISIRQYQEEDYLCWNTFVAEAKNATFLFHRDFMEYHKDRFQDCSLMVFEDKKPIALIPAHRKQEGFYTHWGLTYGGILTKRDIRTQLFTNIFTHLLQYLKAQGFNRLFWKEIPHFYSDCGNDEWKFMMYRLNAQLIRRYLTSTIDLRKGFIPSKIIKRHINDAKKQGISIQKMNNYTAFWNEILSPELMQNHHTQPVHSAEEISKLANLFPKNIEMYGAFLNGKLIAGTVLFINKRTAHSQYICGLREYRKTGALDLLFSELITDIYKDYDYFDFGISNELHEGKLKINDGLLFWKEGFGARSYAQDFYELDLRNTHPTENIYL</sequence>
<evidence type="ECO:0000313" key="1">
    <source>
        <dbReference type="EMBL" id="QHN64985.1"/>
    </source>
</evidence>
<dbReference type="InterPro" id="IPR038740">
    <property type="entry name" value="BioF2-like_GNAT_dom"/>
</dbReference>
<dbReference type="SUPFAM" id="SSF55729">
    <property type="entry name" value="Acyl-CoA N-acyltransferases (Nat)"/>
    <property type="match status" value="2"/>
</dbReference>
<dbReference type="RefSeq" id="WP_160223976.1">
    <property type="nucleotide sequence ID" value="NZ_CP029149.1"/>
</dbReference>
<reference evidence="1 2" key="1">
    <citation type="submission" date="2018-04" db="EMBL/GenBank/DDBJ databases">
        <title>Characteristic and Complete Genome Sequencing of A Novel Member of Infective Endocarditis Causative Bacteria: Bergeyella cardium QL-PH.</title>
        <authorList>
            <person name="Pan H."/>
            <person name="Sun E."/>
            <person name="Zhang Y."/>
        </authorList>
    </citation>
    <scope>NUCLEOTIDE SEQUENCE [LARGE SCALE GENOMIC DNA]</scope>
    <source>
        <strain evidence="1 2">HPQL</strain>
    </source>
</reference>
<dbReference type="OrthoDB" id="9808687at2"/>
<evidence type="ECO:0000313" key="2">
    <source>
        <dbReference type="Proteomes" id="UP000464318"/>
    </source>
</evidence>
<keyword evidence="2" id="KW-1185">Reference proteome</keyword>